<name>A0ABV8KMU8_9ACTN</name>
<dbReference type="EMBL" id="JBHSBN010000009">
    <property type="protein sequence ID" value="MFC4107356.1"/>
    <property type="molecule type" value="Genomic_DNA"/>
</dbReference>
<protein>
    <submittedName>
        <fullName evidence="2">3-keto-5-aminohexanoate cleavage protein</fullName>
    </submittedName>
</protein>
<dbReference type="Pfam" id="PF05853">
    <property type="entry name" value="BKACE"/>
    <property type="match status" value="1"/>
</dbReference>
<dbReference type="PANTHER" id="PTHR37418:SF1">
    <property type="entry name" value="3-KETO-5-AMINOHEXANOATE CLEAVAGE PROTEIN"/>
    <property type="match status" value="1"/>
</dbReference>
<accession>A0ABV8KMU8</accession>
<evidence type="ECO:0000313" key="2">
    <source>
        <dbReference type="EMBL" id="MFC4107356.1"/>
    </source>
</evidence>
<feature type="region of interest" description="Disordered" evidence="1">
    <location>
        <begin position="141"/>
        <end position="176"/>
    </location>
</feature>
<comment type="caution">
    <text evidence="2">The sequence shown here is derived from an EMBL/GenBank/DDBJ whole genome shotgun (WGS) entry which is preliminary data.</text>
</comment>
<reference evidence="3" key="1">
    <citation type="journal article" date="2019" name="Int. J. Syst. Evol. Microbiol.">
        <title>The Global Catalogue of Microorganisms (GCM) 10K type strain sequencing project: providing services to taxonomists for standard genome sequencing and annotation.</title>
        <authorList>
            <consortium name="The Broad Institute Genomics Platform"/>
            <consortium name="The Broad Institute Genome Sequencing Center for Infectious Disease"/>
            <person name="Wu L."/>
            <person name="Ma J."/>
        </authorList>
    </citation>
    <scope>NUCLEOTIDE SEQUENCE [LARGE SCALE GENOMIC DNA]</scope>
    <source>
        <strain evidence="3">2902at01</strain>
    </source>
</reference>
<organism evidence="2 3">
    <name type="scientific">Micromonospora zhanjiangensis</name>
    <dbReference type="NCBI Taxonomy" id="1522057"/>
    <lineage>
        <taxon>Bacteria</taxon>
        <taxon>Bacillati</taxon>
        <taxon>Actinomycetota</taxon>
        <taxon>Actinomycetes</taxon>
        <taxon>Micromonosporales</taxon>
        <taxon>Micromonosporaceae</taxon>
        <taxon>Micromonospora</taxon>
    </lineage>
</organism>
<keyword evidence="3" id="KW-1185">Reference proteome</keyword>
<dbReference type="PANTHER" id="PTHR37418">
    <property type="entry name" value="3-KETO-5-AMINOHEXANOATE CLEAVAGE ENZYME-RELATED"/>
    <property type="match status" value="1"/>
</dbReference>
<dbReference type="InterPro" id="IPR013785">
    <property type="entry name" value="Aldolase_TIM"/>
</dbReference>
<dbReference type="Gene3D" id="3.20.20.70">
    <property type="entry name" value="Aldolase class I"/>
    <property type="match status" value="1"/>
</dbReference>
<proteinExistence type="predicted"/>
<dbReference type="InterPro" id="IPR008567">
    <property type="entry name" value="BKACE"/>
</dbReference>
<dbReference type="Proteomes" id="UP001595868">
    <property type="component" value="Unassembled WGS sequence"/>
</dbReference>
<feature type="compositionally biased region" description="Low complexity" evidence="1">
    <location>
        <begin position="152"/>
        <end position="162"/>
    </location>
</feature>
<evidence type="ECO:0000313" key="3">
    <source>
        <dbReference type="Proteomes" id="UP001595868"/>
    </source>
</evidence>
<gene>
    <name evidence="2" type="ORF">ACFOX0_15665</name>
</gene>
<sequence>MPTLKACLNGDRDAAAHPGVPVTPQRLAEDAAAVRAAGADAVHLHPRDRAGAESLAWPDVAAAVAAVRAGCPGLPVGVSTRQEIVPDLPDRLRLLARWSGPPIGPDFASVNWHEPGATEVAALLAERGIGVEAGLFTPDAADGARRRHADRGAGPPAVVSGADPGGRRAPRRSPRG</sequence>
<dbReference type="RefSeq" id="WP_377546161.1">
    <property type="nucleotide sequence ID" value="NZ_JBHSBN010000009.1"/>
</dbReference>
<evidence type="ECO:0000256" key="1">
    <source>
        <dbReference type="SAM" id="MobiDB-lite"/>
    </source>
</evidence>